<reference evidence="2 3" key="1">
    <citation type="journal article" date="2023" name="PLoS ONE">
        <title>Cytospora paraplurivora sp. nov. isolated from orchards with fruit tree decline syndrome in Ontario, Canada.</title>
        <authorList>
            <person name="Ilyukhin E."/>
            <person name="Nguyen H.D.T."/>
            <person name="Castle A.J."/>
            <person name="Ellouze W."/>
        </authorList>
    </citation>
    <scope>NUCLEOTIDE SEQUENCE [LARGE SCALE GENOMIC DNA]</scope>
    <source>
        <strain evidence="2 3">FDS-564</strain>
    </source>
</reference>
<feature type="compositionally biased region" description="Polar residues" evidence="1">
    <location>
        <begin position="146"/>
        <end position="159"/>
    </location>
</feature>
<organism evidence="2 3">
    <name type="scientific">Cytospora paraplurivora</name>
    <dbReference type="NCBI Taxonomy" id="2898453"/>
    <lineage>
        <taxon>Eukaryota</taxon>
        <taxon>Fungi</taxon>
        <taxon>Dikarya</taxon>
        <taxon>Ascomycota</taxon>
        <taxon>Pezizomycotina</taxon>
        <taxon>Sordariomycetes</taxon>
        <taxon>Sordariomycetidae</taxon>
        <taxon>Diaporthales</taxon>
        <taxon>Cytosporaceae</taxon>
        <taxon>Cytospora</taxon>
    </lineage>
</organism>
<feature type="region of interest" description="Disordered" evidence="1">
    <location>
        <begin position="104"/>
        <end position="159"/>
    </location>
</feature>
<comment type="caution">
    <text evidence="2">The sequence shown here is derived from an EMBL/GenBank/DDBJ whole genome shotgun (WGS) entry which is preliminary data.</text>
</comment>
<evidence type="ECO:0000313" key="2">
    <source>
        <dbReference type="EMBL" id="KAK7746637.1"/>
    </source>
</evidence>
<evidence type="ECO:0000256" key="1">
    <source>
        <dbReference type="SAM" id="MobiDB-lite"/>
    </source>
</evidence>
<feature type="compositionally biased region" description="Acidic residues" evidence="1">
    <location>
        <begin position="127"/>
        <end position="139"/>
    </location>
</feature>
<keyword evidence="3" id="KW-1185">Reference proteome</keyword>
<evidence type="ECO:0000313" key="3">
    <source>
        <dbReference type="Proteomes" id="UP001320245"/>
    </source>
</evidence>
<proteinExistence type="predicted"/>
<sequence>MSSPSSSSLPAPRQLLTSILNAISRIPIPEQQTQAQGGTAITTTIARVNSLQDANDARQPKETNPLRLISPAHRPLFTTLHVLFPSLLLPALDLLDRGLVTRLSLGVDGSGPRERQDADVEMHDGDGGGDDDDDDDDDNNNNNNNISTPNEETVSQTRFSPSPVYIVRSAAAQKPARRSYGGGDGADSATPAGGTQRTYVVQTAAWNCTCAAFAFSAFPPAAGVSSLLPPPAPSPLGRVGLTGVTGEGDGLDGQGPPLGLRVAADDREDEENGGGLGWQFGGLSFDGGCEGLDGDGEAVPPCCKHLLACVLAERWDPALGRYVVQRTIGREELAGIFADI</sequence>
<name>A0AAN9UH10_9PEZI</name>
<gene>
    <name evidence="2" type="primary">HEM13_1</name>
    <name evidence="2" type="ORF">SLS53_001822</name>
</gene>
<feature type="region of interest" description="Disordered" evidence="1">
    <location>
        <begin position="171"/>
        <end position="193"/>
    </location>
</feature>
<dbReference type="AlphaFoldDB" id="A0AAN9UH10"/>
<protein>
    <submittedName>
        <fullName evidence="2">Coproporphyrinogen-III oxidase</fullName>
    </submittedName>
</protein>
<feature type="compositionally biased region" description="Basic and acidic residues" evidence="1">
    <location>
        <begin position="111"/>
        <end position="126"/>
    </location>
</feature>
<dbReference type="Proteomes" id="UP001320245">
    <property type="component" value="Unassembled WGS sequence"/>
</dbReference>
<accession>A0AAN9UH10</accession>
<dbReference type="EMBL" id="JAJSPL020000005">
    <property type="protein sequence ID" value="KAK7746637.1"/>
    <property type="molecule type" value="Genomic_DNA"/>
</dbReference>